<dbReference type="SUPFAM" id="SSF54427">
    <property type="entry name" value="NTF2-like"/>
    <property type="match status" value="1"/>
</dbReference>
<organism evidence="2 3">
    <name type="scientific">Streptomyces orinoci</name>
    <name type="common">Streptoverticillium orinoci</name>
    <dbReference type="NCBI Taxonomy" id="67339"/>
    <lineage>
        <taxon>Bacteria</taxon>
        <taxon>Bacillati</taxon>
        <taxon>Actinomycetota</taxon>
        <taxon>Actinomycetes</taxon>
        <taxon>Kitasatosporales</taxon>
        <taxon>Streptomycetaceae</taxon>
        <taxon>Streptomyces</taxon>
    </lineage>
</organism>
<evidence type="ECO:0000259" key="1">
    <source>
        <dbReference type="Pfam" id="PF12680"/>
    </source>
</evidence>
<comment type="caution">
    <text evidence="2">The sequence shown here is derived from an EMBL/GenBank/DDBJ whole genome shotgun (WGS) entry which is preliminary data.</text>
</comment>
<dbReference type="Pfam" id="PF12680">
    <property type="entry name" value="SnoaL_2"/>
    <property type="match status" value="1"/>
</dbReference>
<gene>
    <name evidence="2" type="ORF">AB0L16_24040</name>
</gene>
<evidence type="ECO:0000313" key="2">
    <source>
        <dbReference type="EMBL" id="MEV5509467.1"/>
    </source>
</evidence>
<dbReference type="InterPro" id="IPR032710">
    <property type="entry name" value="NTF2-like_dom_sf"/>
</dbReference>
<dbReference type="InterPro" id="IPR037401">
    <property type="entry name" value="SnoaL-like"/>
</dbReference>
<name>A0ABV3K2U0_STRON</name>
<dbReference type="PANTHER" id="PTHR41252:SF1">
    <property type="entry name" value="BLR2505 PROTEIN"/>
    <property type="match status" value="1"/>
</dbReference>
<sequence>MSDTRTVIDEFFRRVGNGDIAGLGEFFAETVDLNVYGAEEVPWTGRRTTKAEAVAFFKTLPEYLQPQEFSVAKVFIDGEDAVVLGRMVQKVKPTGLLFDSPFAFHFTVVDGKITRYIAYEDSLALARSFGVG</sequence>
<dbReference type="PANTHER" id="PTHR41252">
    <property type="entry name" value="BLR2505 PROTEIN"/>
    <property type="match status" value="1"/>
</dbReference>
<reference evidence="2 3" key="1">
    <citation type="submission" date="2024-06" db="EMBL/GenBank/DDBJ databases">
        <title>The Natural Products Discovery Center: Release of the First 8490 Sequenced Strains for Exploring Actinobacteria Biosynthetic Diversity.</title>
        <authorList>
            <person name="Kalkreuter E."/>
            <person name="Kautsar S.A."/>
            <person name="Yang D."/>
            <person name="Bader C.D."/>
            <person name="Teijaro C.N."/>
            <person name="Fluegel L."/>
            <person name="Davis C.M."/>
            <person name="Simpson J.R."/>
            <person name="Lauterbach L."/>
            <person name="Steele A.D."/>
            <person name="Gui C."/>
            <person name="Meng S."/>
            <person name="Li G."/>
            <person name="Viehrig K."/>
            <person name="Ye F."/>
            <person name="Su P."/>
            <person name="Kiefer A.F."/>
            <person name="Nichols A."/>
            <person name="Cepeda A.J."/>
            <person name="Yan W."/>
            <person name="Fan B."/>
            <person name="Jiang Y."/>
            <person name="Adhikari A."/>
            <person name="Zheng C.-J."/>
            <person name="Schuster L."/>
            <person name="Cowan T.M."/>
            <person name="Smanski M.J."/>
            <person name="Chevrette M.G."/>
            <person name="De Carvalho L.P.S."/>
            <person name="Shen B."/>
        </authorList>
    </citation>
    <scope>NUCLEOTIDE SEQUENCE [LARGE SCALE GENOMIC DNA]</scope>
    <source>
        <strain evidence="2 3">NPDC052347</strain>
    </source>
</reference>
<dbReference type="Proteomes" id="UP001552594">
    <property type="component" value="Unassembled WGS sequence"/>
</dbReference>
<dbReference type="EMBL" id="JBFAUK010000021">
    <property type="protein sequence ID" value="MEV5509467.1"/>
    <property type="molecule type" value="Genomic_DNA"/>
</dbReference>
<feature type="domain" description="SnoaL-like" evidence="1">
    <location>
        <begin position="9"/>
        <end position="116"/>
    </location>
</feature>
<protein>
    <submittedName>
        <fullName evidence="2">Nuclear transport factor 2 family protein</fullName>
    </submittedName>
</protein>
<keyword evidence="3" id="KW-1185">Reference proteome</keyword>
<dbReference type="Gene3D" id="3.10.450.50">
    <property type="match status" value="1"/>
</dbReference>
<dbReference type="RefSeq" id="WP_109283406.1">
    <property type="nucleotide sequence ID" value="NZ_JBFAUK010000021.1"/>
</dbReference>
<accession>A0ABV3K2U0</accession>
<proteinExistence type="predicted"/>
<evidence type="ECO:0000313" key="3">
    <source>
        <dbReference type="Proteomes" id="UP001552594"/>
    </source>
</evidence>